<organism evidence="7 8">
    <name type="scientific">Zopfia rhizophila CBS 207.26</name>
    <dbReference type="NCBI Taxonomy" id="1314779"/>
    <lineage>
        <taxon>Eukaryota</taxon>
        <taxon>Fungi</taxon>
        <taxon>Dikarya</taxon>
        <taxon>Ascomycota</taxon>
        <taxon>Pezizomycotina</taxon>
        <taxon>Dothideomycetes</taxon>
        <taxon>Dothideomycetes incertae sedis</taxon>
        <taxon>Zopfiaceae</taxon>
        <taxon>Zopfia</taxon>
    </lineage>
</organism>
<dbReference type="PROSITE" id="PS51387">
    <property type="entry name" value="FAD_PCMH"/>
    <property type="match status" value="1"/>
</dbReference>
<dbReference type="AlphaFoldDB" id="A0A6A6DPI0"/>
<accession>A0A6A6DPI0</accession>
<keyword evidence="8" id="KW-1185">Reference proteome</keyword>
<keyword evidence="4" id="KW-0560">Oxidoreductase</keyword>
<evidence type="ECO:0000256" key="5">
    <source>
        <dbReference type="SAM" id="SignalP"/>
    </source>
</evidence>
<dbReference type="OrthoDB" id="2151789at2759"/>
<keyword evidence="3" id="KW-0274">FAD</keyword>
<evidence type="ECO:0000256" key="4">
    <source>
        <dbReference type="ARBA" id="ARBA00023002"/>
    </source>
</evidence>
<dbReference type="Gene3D" id="3.30.465.10">
    <property type="match status" value="1"/>
</dbReference>
<dbReference type="InterPro" id="IPR016166">
    <property type="entry name" value="FAD-bd_PCMH"/>
</dbReference>
<dbReference type="InterPro" id="IPR050416">
    <property type="entry name" value="FAD-linked_Oxidoreductase"/>
</dbReference>
<dbReference type="InterPro" id="IPR036318">
    <property type="entry name" value="FAD-bd_PCMH-like_sf"/>
</dbReference>
<dbReference type="SUPFAM" id="SSF56176">
    <property type="entry name" value="FAD-binding/transporter-associated domain-like"/>
    <property type="match status" value="1"/>
</dbReference>
<dbReference type="GO" id="GO:0016491">
    <property type="term" value="F:oxidoreductase activity"/>
    <property type="evidence" value="ECO:0007669"/>
    <property type="project" value="UniProtKB-KW"/>
</dbReference>
<dbReference type="PANTHER" id="PTHR42973">
    <property type="entry name" value="BINDING OXIDOREDUCTASE, PUTATIVE (AFU_ORTHOLOGUE AFUA_1G17690)-RELATED"/>
    <property type="match status" value="1"/>
</dbReference>
<comment type="similarity">
    <text evidence="1">Belongs to the oxygen-dependent FAD-linked oxidoreductase family.</text>
</comment>
<feature type="domain" description="FAD-binding PCMH-type" evidence="6">
    <location>
        <begin position="64"/>
        <end position="234"/>
    </location>
</feature>
<dbReference type="PANTHER" id="PTHR42973:SF54">
    <property type="entry name" value="FAD-BINDING PCMH-TYPE DOMAIN-CONTAINING PROTEIN"/>
    <property type="match status" value="1"/>
</dbReference>
<dbReference type="InterPro" id="IPR016169">
    <property type="entry name" value="FAD-bd_PCMH_sub2"/>
</dbReference>
<gene>
    <name evidence="7" type="ORF">K469DRAFT_797168</name>
</gene>
<feature type="signal peptide" evidence="5">
    <location>
        <begin position="1"/>
        <end position="26"/>
    </location>
</feature>
<keyword evidence="5" id="KW-0732">Signal</keyword>
<dbReference type="Pfam" id="PF01565">
    <property type="entry name" value="FAD_binding_4"/>
    <property type="match status" value="1"/>
</dbReference>
<dbReference type="Proteomes" id="UP000800200">
    <property type="component" value="Unassembled WGS sequence"/>
</dbReference>
<feature type="chain" id="PRO_5025595773" evidence="5">
    <location>
        <begin position="27"/>
        <end position="495"/>
    </location>
</feature>
<evidence type="ECO:0000259" key="6">
    <source>
        <dbReference type="PROSITE" id="PS51387"/>
    </source>
</evidence>
<sequence length="495" mass="53552">MAGASGIKNFLFSFLLASPLFNPAWASSAEACSQLAAASPNRVVTANSTALYNRLRMHHMSPTAYGSPLCIYSPESANALAKAFSILISTNATIAVRGQGHSPLRGWADIDNGVSIVTSDIRDISYDEVSGNVVAGMGNSWNNVYKYTETFGRLAVGARGPSVGLATVLGGGLSHLSSKYGFPADSVISFELLTANGTLINVSEDSNPDLFFALKAGSTNYGIVTHITLATYPVGKVWGGTLVYTNDQRDALMRAFSTHQRQGQLDTNSALLSYMGITNNTIYVNLVYLDGVDHPKSFQPFYDIPKIADTTAIHDNFTDLIKAGVDLVVPRWTQGATTFLLDEATYVDVGRLCQNASNTLSAIQGGTMILMPQPISKSMVTGSWKRGPNPMAQNLKEAAQMWLSINIGWVLAEDDAKVATILEDIFCKIDDLTKSRGLYHPFIFANDASDVQKPLASYGRDVFAKLRQVRSVVDPNAFFQKNFPGGYKLGSRQNY</sequence>
<evidence type="ECO:0000256" key="2">
    <source>
        <dbReference type="ARBA" id="ARBA00022630"/>
    </source>
</evidence>
<proteinExistence type="inferred from homology"/>
<evidence type="ECO:0000256" key="1">
    <source>
        <dbReference type="ARBA" id="ARBA00005466"/>
    </source>
</evidence>
<dbReference type="EMBL" id="ML994660">
    <property type="protein sequence ID" value="KAF2180129.1"/>
    <property type="molecule type" value="Genomic_DNA"/>
</dbReference>
<evidence type="ECO:0000313" key="8">
    <source>
        <dbReference type="Proteomes" id="UP000800200"/>
    </source>
</evidence>
<dbReference type="InterPro" id="IPR006094">
    <property type="entry name" value="Oxid_FAD_bind_N"/>
</dbReference>
<keyword evidence="2" id="KW-0285">Flavoprotein</keyword>
<evidence type="ECO:0000256" key="3">
    <source>
        <dbReference type="ARBA" id="ARBA00022827"/>
    </source>
</evidence>
<dbReference type="GO" id="GO:0071949">
    <property type="term" value="F:FAD binding"/>
    <property type="evidence" value="ECO:0007669"/>
    <property type="project" value="InterPro"/>
</dbReference>
<reference evidence="7" key="1">
    <citation type="journal article" date="2020" name="Stud. Mycol.">
        <title>101 Dothideomycetes genomes: a test case for predicting lifestyles and emergence of pathogens.</title>
        <authorList>
            <person name="Haridas S."/>
            <person name="Albert R."/>
            <person name="Binder M."/>
            <person name="Bloem J."/>
            <person name="Labutti K."/>
            <person name="Salamov A."/>
            <person name="Andreopoulos B."/>
            <person name="Baker S."/>
            <person name="Barry K."/>
            <person name="Bills G."/>
            <person name="Bluhm B."/>
            <person name="Cannon C."/>
            <person name="Castanera R."/>
            <person name="Culley D."/>
            <person name="Daum C."/>
            <person name="Ezra D."/>
            <person name="Gonzalez J."/>
            <person name="Henrissat B."/>
            <person name="Kuo A."/>
            <person name="Liang C."/>
            <person name="Lipzen A."/>
            <person name="Lutzoni F."/>
            <person name="Magnuson J."/>
            <person name="Mondo S."/>
            <person name="Nolan M."/>
            <person name="Ohm R."/>
            <person name="Pangilinan J."/>
            <person name="Park H.-J."/>
            <person name="Ramirez L."/>
            <person name="Alfaro M."/>
            <person name="Sun H."/>
            <person name="Tritt A."/>
            <person name="Yoshinaga Y."/>
            <person name="Zwiers L.-H."/>
            <person name="Turgeon B."/>
            <person name="Goodwin S."/>
            <person name="Spatafora J."/>
            <person name="Crous P."/>
            <person name="Grigoriev I."/>
        </authorList>
    </citation>
    <scope>NUCLEOTIDE SEQUENCE</scope>
    <source>
        <strain evidence="7">CBS 207.26</strain>
    </source>
</reference>
<protein>
    <submittedName>
        <fullName evidence="7">Bifunctional solanapyrone synthase</fullName>
    </submittedName>
</protein>
<name>A0A6A6DPI0_9PEZI</name>
<evidence type="ECO:0000313" key="7">
    <source>
        <dbReference type="EMBL" id="KAF2180129.1"/>
    </source>
</evidence>